<evidence type="ECO:0000313" key="3">
    <source>
        <dbReference type="EMBL" id="AGH61212.1"/>
    </source>
</evidence>
<feature type="chain" id="PRO_5004058070" evidence="2">
    <location>
        <begin position="24"/>
        <end position="461"/>
    </location>
</feature>
<proteinExistence type="predicted"/>
<name>M4T295_9TRYP</name>
<accession>M4T295</accession>
<reference evidence="3" key="2">
    <citation type="journal article" date="2014" name="Mol. Biochem. Parasitol.">
        <title>Capturing the variant surface glycoprotein repertoire (the VSGnome) of Trypanosoma brucei Lister 427.</title>
        <authorList>
            <person name="Cross G.A."/>
            <person name="Kim H.S."/>
            <person name="Wickstead B."/>
        </authorList>
    </citation>
    <scope>NUCLEOTIDE SEQUENCE</scope>
    <source>
        <strain evidence="3">Lister 427</strain>
    </source>
</reference>
<keyword evidence="2" id="KW-0732">Signal</keyword>
<dbReference type="EMBL" id="KC613781">
    <property type="protein sequence ID" value="AGH61212.1"/>
    <property type="molecule type" value="Genomic_DNA"/>
</dbReference>
<protein>
    <submittedName>
        <fullName evidence="3">Variant surface glycoprotein 656</fullName>
    </submittedName>
</protein>
<dbReference type="AlphaFoldDB" id="M4T295"/>
<organism evidence="3">
    <name type="scientific">Trypanosoma brucei</name>
    <dbReference type="NCBI Taxonomy" id="5691"/>
    <lineage>
        <taxon>Eukaryota</taxon>
        <taxon>Discoba</taxon>
        <taxon>Euglenozoa</taxon>
        <taxon>Kinetoplastea</taxon>
        <taxon>Metakinetoplastina</taxon>
        <taxon>Trypanosomatida</taxon>
        <taxon>Trypanosomatidae</taxon>
        <taxon>Trypanosoma</taxon>
    </lineage>
</organism>
<evidence type="ECO:0000256" key="1">
    <source>
        <dbReference type="SAM" id="MobiDB-lite"/>
    </source>
</evidence>
<sequence length="461" mass="49587">MTLTNFGSHALVTLALLTATATTDDASSSDLTEACHVQKYLIAMDRHLENLENSLQNKPEELAQRARRYRIAASASGDAQTACLLQAIAADADTESATTQKAYDGALRKVREGRNFLKTLIRTAAETAALEKVSYKMPADNGKSIDTNKLAIRLEVKAISTIDCVKEEDDGGYKVEAKALKPLTIAKIKTADGGSLNAAIAKPAIQLTTGGGCTNADQNWKAYDTAAANCGGDAATAHRPALHEDPTSNGKRPKISEISIYVGDDPAGGCRPADQITGVTDNSMKQKFAALCQALKTAKPSQSGTKLEGKALSQKPIIQQVIQGCLPEYMNKEKLNTEETETLRKFLEAAYTDSEANFAKKFEHLVDKQKVQVYKDGKVQSVEIGSITTPAEEHDALSRISANKRAEKLASRKETATPDQKESGDKTEEKKDGDNKTSEHTTASNSFVIKTSPLLLAVLLL</sequence>
<feature type="region of interest" description="Disordered" evidence="1">
    <location>
        <begin position="404"/>
        <end position="444"/>
    </location>
</feature>
<feature type="compositionally biased region" description="Basic and acidic residues" evidence="1">
    <location>
        <begin position="404"/>
        <end position="439"/>
    </location>
</feature>
<evidence type="ECO:0000256" key="2">
    <source>
        <dbReference type="SAM" id="SignalP"/>
    </source>
</evidence>
<feature type="signal peptide" evidence="2">
    <location>
        <begin position="1"/>
        <end position="23"/>
    </location>
</feature>
<dbReference type="VEuPathDB" id="TriTrypDB:Tb427_000278400"/>
<reference evidence="3" key="1">
    <citation type="submission" date="2013-02" db="EMBL/GenBank/DDBJ databases">
        <authorList>
            <person name="Cross G.A.M."/>
            <person name="Kim H.-S."/>
            <person name="Wickstead B."/>
        </authorList>
    </citation>
    <scope>NUCLEOTIDE SEQUENCE</scope>
    <source>
        <strain evidence="3">Lister 427</strain>
    </source>
</reference>